<sequence>MCNDNFSNASAAFEAINFFYRCQLSLIFFCYSMNCEMKPITINGLKQHETGRRGTTPVSYFHSFLWHSACGNFHCISIQILQFSQCTTDFEIHDWSIYKRHLLFL</sequence>
<proteinExistence type="predicted"/>
<reference evidence="1" key="1">
    <citation type="submission" date="2018-02" db="EMBL/GenBank/DDBJ databases">
        <title>Rhizophora mucronata_Transcriptome.</title>
        <authorList>
            <person name="Meera S.P."/>
            <person name="Sreeshan A."/>
            <person name="Augustine A."/>
        </authorList>
    </citation>
    <scope>NUCLEOTIDE SEQUENCE</scope>
    <source>
        <tissue evidence="1">Leaf</tissue>
    </source>
</reference>
<protein>
    <submittedName>
        <fullName evidence="1">Uncharacterized protein</fullName>
    </submittedName>
</protein>
<dbReference type="AlphaFoldDB" id="A0A2P2Q872"/>
<accession>A0A2P2Q872</accession>
<name>A0A2P2Q872_RHIMU</name>
<evidence type="ECO:0000313" key="1">
    <source>
        <dbReference type="EMBL" id="MBX63185.1"/>
    </source>
</evidence>
<dbReference type="EMBL" id="GGEC01082701">
    <property type="protein sequence ID" value="MBX63185.1"/>
    <property type="molecule type" value="Transcribed_RNA"/>
</dbReference>
<organism evidence="1">
    <name type="scientific">Rhizophora mucronata</name>
    <name type="common">Asiatic mangrove</name>
    <dbReference type="NCBI Taxonomy" id="61149"/>
    <lineage>
        <taxon>Eukaryota</taxon>
        <taxon>Viridiplantae</taxon>
        <taxon>Streptophyta</taxon>
        <taxon>Embryophyta</taxon>
        <taxon>Tracheophyta</taxon>
        <taxon>Spermatophyta</taxon>
        <taxon>Magnoliopsida</taxon>
        <taxon>eudicotyledons</taxon>
        <taxon>Gunneridae</taxon>
        <taxon>Pentapetalae</taxon>
        <taxon>rosids</taxon>
        <taxon>fabids</taxon>
        <taxon>Malpighiales</taxon>
        <taxon>Rhizophoraceae</taxon>
        <taxon>Rhizophora</taxon>
    </lineage>
</organism>